<evidence type="ECO:0000313" key="3">
    <source>
        <dbReference type="Proteomes" id="UP000440224"/>
    </source>
</evidence>
<gene>
    <name evidence="2" type="ORF">GF068_29535</name>
</gene>
<dbReference type="InterPro" id="IPR047197">
    <property type="entry name" value="THYN1-like_EVE"/>
</dbReference>
<accession>A0A6N7PZW6</accession>
<dbReference type="EMBL" id="WJIE01000010">
    <property type="protein sequence ID" value="MRG96030.1"/>
    <property type="molecule type" value="Genomic_DNA"/>
</dbReference>
<dbReference type="CDD" id="cd21133">
    <property type="entry name" value="EVE"/>
    <property type="match status" value="1"/>
</dbReference>
<dbReference type="InterPro" id="IPR052181">
    <property type="entry name" value="5hmC_binding"/>
</dbReference>
<reference evidence="2 3" key="1">
    <citation type="submission" date="2019-10" db="EMBL/GenBank/DDBJ databases">
        <title>A soil myxobacterium in the family Polyangiaceae.</title>
        <authorList>
            <person name="Li Y."/>
            <person name="Wang J."/>
        </authorList>
    </citation>
    <scope>NUCLEOTIDE SEQUENCE [LARGE SCALE GENOMIC DNA]</scope>
    <source>
        <strain evidence="2 3">DSM 14734</strain>
    </source>
</reference>
<proteinExistence type="predicted"/>
<feature type="domain" description="EVE" evidence="1">
    <location>
        <begin position="7"/>
        <end position="135"/>
    </location>
</feature>
<evidence type="ECO:0000259" key="1">
    <source>
        <dbReference type="Pfam" id="PF01878"/>
    </source>
</evidence>
<name>A0A6N7PZW6_9BACT</name>
<evidence type="ECO:0000313" key="2">
    <source>
        <dbReference type="EMBL" id="MRG96030.1"/>
    </source>
</evidence>
<organism evidence="2 3">
    <name type="scientific">Polyangium spumosum</name>
    <dbReference type="NCBI Taxonomy" id="889282"/>
    <lineage>
        <taxon>Bacteria</taxon>
        <taxon>Pseudomonadati</taxon>
        <taxon>Myxococcota</taxon>
        <taxon>Polyangia</taxon>
        <taxon>Polyangiales</taxon>
        <taxon>Polyangiaceae</taxon>
        <taxon>Polyangium</taxon>
    </lineage>
</organism>
<dbReference type="PANTHER" id="PTHR14087:SF7">
    <property type="entry name" value="THYMOCYTE NUCLEAR PROTEIN 1"/>
    <property type="match status" value="1"/>
</dbReference>
<dbReference type="InterPro" id="IPR002740">
    <property type="entry name" value="EVE_domain"/>
</dbReference>
<dbReference type="InterPro" id="IPR015947">
    <property type="entry name" value="PUA-like_sf"/>
</dbReference>
<keyword evidence="3" id="KW-1185">Reference proteome</keyword>
<protein>
    <submittedName>
        <fullName evidence="2">EVE domain-containing protein</fullName>
    </submittedName>
</protein>
<comment type="caution">
    <text evidence="2">The sequence shown here is derived from an EMBL/GenBank/DDBJ whole genome shotgun (WGS) entry which is preliminary data.</text>
</comment>
<dbReference type="Gene3D" id="3.10.590.10">
    <property type="entry name" value="ph1033 like domains"/>
    <property type="match status" value="1"/>
</dbReference>
<dbReference type="PANTHER" id="PTHR14087">
    <property type="entry name" value="THYMOCYTE NUCLEAR PROTEIN 1"/>
    <property type="match status" value="1"/>
</dbReference>
<dbReference type="RefSeq" id="WP_153822843.1">
    <property type="nucleotide sequence ID" value="NZ_WJIE01000010.1"/>
</dbReference>
<dbReference type="Pfam" id="PF01878">
    <property type="entry name" value="EVE"/>
    <property type="match status" value="1"/>
</dbReference>
<dbReference type="OrthoDB" id="9791347at2"/>
<sequence>MTTEKHYWLVKSEPYKYSFAQLLADKRAVWDGVRNYEARNNLRAMKKGDLLLFYHSNEDKAVVGVARVAREAYPDPTAEGEDWSAVDVEPVVALKASVELEVIRSDPSLADIALLKRSRLSVVPVSEAHFEHVLALGKTKLPVKKTRRT</sequence>
<dbReference type="Proteomes" id="UP000440224">
    <property type="component" value="Unassembled WGS sequence"/>
</dbReference>
<dbReference type="AlphaFoldDB" id="A0A6N7PZW6"/>
<dbReference type="SUPFAM" id="SSF88697">
    <property type="entry name" value="PUA domain-like"/>
    <property type="match status" value="1"/>
</dbReference>